<dbReference type="AlphaFoldDB" id="A0A6J6BUY7"/>
<reference evidence="3" key="1">
    <citation type="submission" date="2020-05" db="EMBL/GenBank/DDBJ databases">
        <authorList>
            <person name="Chiriac C."/>
            <person name="Salcher M."/>
            <person name="Ghai R."/>
            <person name="Kavagutti S V."/>
        </authorList>
    </citation>
    <scope>NUCLEOTIDE SEQUENCE</scope>
</reference>
<keyword evidence="2" id="KW-1133">Transmembrane helix</keyword>
<gene>
    <name evidence="3" type="ORF">UFOPK1446_00464</name>
</gene>
<sequence>MNNGVRRVLATAGVLCVATLTCAPLSQAAQAAPPVVTANSSPDTTRTVGIGPSTKDGRLDGRPGFIFVGRPGSIVRDQVGLVNYTDKPVSVSLYSTDGFTSATGAFDVLPGADKPKELGKWIGLKPQVIKIPARTTSPIVEPGFIKVPFVVRVPSSAKPGDFAAGIVMSLRTKKSSGAPTVVVDRRVGTRVSLRILGAVNPSAALTQLSASYQSSVNPLEPGSVRISYAFANDGNVTLSARQRVSIDGLVGGAKTVKLENVGPVLPGDKVVIETSVPGIWPEGRVTAEVIADPFVGTDPDAGPDLPEITARTAVPAVSVVGLIALIVIVVGTTLVIRRGRKPSDSPDDTADLLVMVA</sequence>
<proteinExistence type="predicted"/>
<evidence type="ECO:0000256" key="1">
    <source>
        <dbReference type="SAM" id="MobiDB-lite"/>
    </source>
</evidence>
<keyword evidence="2" id="KW-0812">Transmembrane</keyword>
<accession>A0A6J6BUY7</accession>
<name>A0A6J6BUY7_9ZZZZ</name>
<keyword evidence="2" id="KW-0472">Membrane</keyword>
<dbReference type="EMBL" id="CAEZSO010000073">
    <property type="protein sequence ID" value="CAB4542113.1"/>
    <property type="molecule type" value="Genomic_DNA"/>
</dbReference>
<feature type="region of interest" description="Disordered" evidence="1">
    <location>
        <begin position="31"/>
        <end position="55"/>
    </location>
</feature>
<organism evidence="3">
    <name type="scientific">freshwater metagenome</name>
    <dbReference type="NCBI Taxonomy" id="449393"/>
    <lineage>
        <taxon>unclassified sequences</taxon>
        <taxon>metagenomes</taxon>
        <taxon>ecological metagenomes</taxon>
    </lineage>
</organism>
<feature type="compositionally biased region" description="Polar residues" evidence="1">
    <location>
        <begin position="37"/>
        <end position="47"/>
    </location>
</feature>
<feature type="transmembrane region" description="Helical" evidence="2">
    <location>
        <begin position="313"/>
        <end position="336"/>
    </location>
</feature>
<evidence type="ECO:0000313" key="3">
    <source>
        <dbReference type="EMBL" id="CAB4542113.1"/>
    </source>
</evidence>
<evidence type="ECO:0000256" key="2">
    <source>
        <dbReference type="SAM" id="Phobius"/>
    </source>
</evidence>
<protein>
    <submittedName>
        <fullName evidence="3">Unannotated protein</fullName>
    </submittedName>
</protein>